<dbReference type="EMBL" id="JACRSV010000001">
    <property type="protein sequence ID" value="MBC8559053.1"/>
    <property type="molecule type" value="Genomic_DNA"/>
</dbReference>
<dbReference type="InterPro" id="IPR045865">
    <property type="entry name" value="ACT-like_dom_sf"/>
</dbReference>
<dbReference type="Pfam" id="PF13840">
    <property type="entry name" value="ACT_7"/>
    <property type="match status" value="1"/>
</dbReference>
<dbReference type="InterPro" id="IPR027795">
    <property type="entry name" value="CASTOR_ACT_dom"/>
</dbReference>
<name>A0A926E3T9_9FIRM</name>
<evidence type="ECO:0000313" key="2">
    <source>
        <dbReference type="EMBL" id="MBC8559053.1"/>
    </source>
</evidence>
<dbReference type="InterPro" id="IPR051719">
    <property type="entry name" value="CASTOR_mTORC1"/>
</dbReference>
<organism evidence="2 3">
    <name type="scientific">Fumia xinanensis</name>
    <dbReference type="NCBI Taxonomy" id="2763659"/>
    <lineage>
        <taxon>Bacteria</taxon>
        <taxon>Bacillati</taxon>
        <taxon>Bacillota</taxon>
        <taxon>Clostridia</taxon>
        <taxon>Eubacteriales</taxon>
        <taxon>Oscillospiraceae</taxon>
        <taxon>Fumia</taxon>
    </lineage>
</organism>
<accession>A0A926E3T9</accession>
<sequence>MDLQKLDGEWSVCQLRSAVGLDKEKPFLFLGKTDRELSAVCPTEYCKSLDCVKQEDGWCGFRVEGTLDFSLIGILAEISAILAGADIGIFVISTFDTDYVWVKKERWEDTKAILEENGYQFR</sequence>
<dbReference type="InterPro" id="IPR016540">
    <property type="entry name" value="UCP008459"/>
</dbReference>
<evidence type="ECO:0000259" key="1">
    <source>
        <dbReference type="Pfam" id="PF13840"/>
    </source>
</evidence>
<dbReference type="PANTHER" id="PTHR31131">
    <property type="entry name" value="CHROMOSOME 1, WHOLE GENOME SHOTGUN SEQUENCE"/>
    <property type="match status" value="1"/>
</dbReference>
<dbReference type="PANTHER" id="PTHR31131:SF6">
    <property type="entry name" value="CASTOR ACT DOMAIN-CONTAINING PROTEIN"/>
    <property type="match status" value="1"/>
</dbReference>
<dbReference type="SUPFAM" id="SSF55021">
    <property type="entry name" value="ACT-like"/>
    <property type="match status" value="2"/>
</dbReference>
<dbReference type="RefSeq" id="WP_249293946.1">
    <property type="nucleotide sequence ID" value="NZ_JACRSV010000001.1"/>
</dbReference>
<evidence type="ECO:0000313" key="3">
    <source>
        <dbReference type="Proteomes" id="UP000610760"/>
    </source>
</evidence>
<comment type="caution">
    <text evidence="2">The sequence shown here is derived from an EMBL/GenBank/DDBJ whole genome shotgun (WGS) entry which is preliminary data.</text>
</comment>
<dbReference type="AlphaFoldDB" id="A0A926E3T9"/>
<dbReference type="PIRSF" id="PIRSF008459">
    <property type="entry name" value="UCP008459"/>
    <property type="match status" value="1"/>
</dbReference>
<feature type="domain" description="CASTOR ACT" evidence="1">
    <location>
        <begin position="55"/>
        <end position="116"/>
    </location>
</feature>
<gene>
    <name evidence="2" type="ORF">H8710_03100</name>
</gene>
<protein>
    <submittedName>
        <fullName evidence="2">ACT domain-containing protein</fullName>
    </submittedName>
</protein>
<dbReference type="Gene3D" id="3.30.2130.10">
    <property type="entry name" value="VC0802-like"/>
    <property type="match status" value="1"/>
</dbReference>
<proteinExistence type="predicted"/>
<keyword evidence="3" id="KW-1185">Reference proteome</keyword>
<reference evidence="2" key="1">
    <citation type="submission" date="2020-08" db="EMBL/GenBank/DDBJ databases">
        <title>Genome public.</title>
        <authorList>
            <person name="Liu C."/>
            <person name="Sun Q."/>
        </authorList>
    </citation>
    <scope>NUCLEOTIDE SEQUENCE</scope>
    <source>
        <strain evidence="2">NSJ-33</strain>
    </source>
</reference>
<dbReference type="Proteomes" id="UP000610760">
    <property type="component" value="Unassembled WGS sequence"/>
</dbReference>